<comment type="subcellular location">
    <subcellularLocation>
        <location evidence="1">Nucleus</location>
    </subcellularLocation>
</comment>
<feature type="compositionally biased region" description="Basic and acidic residues" evidence="2">
    <location>
        <begin position="257"/>
        <end position="268"/>
    </location>
</feature>
<dbReference type="SUPFAM" id="SSF46942">
    <property type="entry name" value="Elongation factor TFIIS domain 2"/>
    <property type="match status" value="1"/>
</dbReference>
<proteinExistence type="predicted"/>
<organism evidence="4 5">
    <name type="scientific">Apatococcus lobatus</name>
    <dbReference type="NCBI Taxonomy" id="904363"/>
    <lineage>
        <taxon>Eukaryota</taxon>
        <taxon>Viridiplantae</taxon>
        <taxon>Chlorophyta</taxon>
        <taxon>core chlorophytes</taxon>
        <taxon>Trebouxiophyceae</taxon>
        <taxon>Chlorellales</taxon>
        <taxon>Chlorellaceae</taxon>
        <taxon>Apatococcus</taxon>
    </lineage>
</organism>
<feature type="compositionally biased region" description="Low complexity" evidence="2">
    <location>
        <begin position="438"/>
        <end position="461"/>
    </location>
</feature>
<dbReference type="Pfam" id="PF07500">
    <property type="entry name" value="TFIIS_M"/>
    <property type="match status" value="1"/>
</dbReference>
<dbReference type="GO" id="GO:0006351">
    <property type="term" value="P:DNA-templated transcription"/>
    <property type="evidence" value="ECO:0007669"/>
    <property type="project" value="InterPro"/>
</dbReference>
<evidence type="ECO:0000256" key="2">
    <source>
        <dbReference type="SAM" id="MobiDB-lite"/>
    </source>
</evidence>
<sequence length="1437" mass="146049">MADDTESSKDQEATARLSRGTRKRAAQDTNKLVASPAKTRNRTRQKDEDELSIKSLAERDDSKTGKGLRCLFTARGKGRPGKAQQTKAPSHANGTPRHPPARRKQPPRTTSASQQSQPDSSPSMASDDRDQPDIHASSPQPPRKRLRRMQDNPASDDISAQPGQDMQARDQIPGLGPTPAKPICETPSANPDIASHATQLPSADVAQPGSQQDDVKVEAETHQPHGQSSSQQQQQQHATHTGMYPAQHNPAASVAEVKGDGTEGHAAGEDQTAGPVHSRLHSGQQAHGSRPATEPQSQLADRGKQVQARPGKSSQPKASSRPDPGHQSGPPQDAKSQGSPPHNIWAERRSRIEDRSSKARHLRQQLQEVTKQLGDDLQELSQADMTVKILQDSQLGRVVMPLSKGKVVEDSKLAGDAKALISKWKSLLGDTPAPKQPPQASGAKQAAAAAGTRPAAAPRAQSGGNKPSQSDAASAGPGRRPSTGVPHGPGPSSSGPGMAMANGKPMHPPGTAGRGRPPSGTGPSQDAPGPQKVAPFGSAAAAAKPKANVGNIGAASKDAAAAANAVAAAETAPASGPTSTGNTDRDKCIQLLAEALQPALRPEAIAQQLEAALLKCCAPGGVPSLRYKQRLRSLWPILQQQSDTPASPVRQALLQGEMSCMRLVRASAEDLKQLEASLVQAGATQPGRPGTSHQPAIDFAPNQNLSNGHALPQSPYAASGMELPPGLSSGVSSEQPMHSLSAPGYKLQAGHGQANAGLPQLQQGRHAADEAAARTASGGSQGGPQQGKMTKADSTPWKELMGHISSGNTPDDLPAHHPLSLSPRFSAHPMAALHPVDGEVPGCSALAVSCPLASSSASQRGLSAPTLGRGQQGDHHSPCAPPPPPASQAIPGLGSAHQPASTMAPGQLGQATVGVALEPPAGQAGLQQETSPAQPGSIKEAVGSDFLQPPQGDPSGSGQDVEMMSADDRPPESQPPAQAFTQLFSAGPQQQAVPSLPSVKASADVATAAAPAAAADDAPAQLDLPAAPAEAAANHCESVPQHMPAAAALRSASAPLDTVAEAMTSAAAPKISSPSGSVEAGALQKPKANVSENSGPGSVNPGLASDPVVPMDMAMMGGNGISGPHAPTPSIPGLAAPAGQQLQQSAQQGQLQEQPQLMTSHALPSSTLQTTGANIPSAHPLSLHRLSTNTLPAVPNGPLAQHSLWNTLKQQVSLAGTGAGAERPKSEPVKSQPSAMQPTPLPAVQPPAGATPSAGSSRLPSVCDAPLNGSRTASAPGIPSLNIHQDAAAANAQPASAPSNVPSLSPHQLAATLQSSAASSLPPPSLHQSAAVQSGGPSSPAAVHPSPSQGATVPLASLPPSHAALPESVTGHSGATSLQHTHPPMASGPPLSSSGPHSSSCHNLQGPLEVADLPGTPVRIEVAIAIQFSSQLGQSLV</sequence>
<dbReference type="EMBL" id="JALJOS010000030">
    <property type="protein sequence ID" value="KAK9822760.1"/>
    <property type="molecule type" value="Genomic_DNA"/>
</dbReference>
<feature type="compositionally biased region" description="Low complexity" evidence="2">
    <location>
        <begin position="1308"/>
        <end position="1348"/>
    </location>
</feature>
<dbReference type="InterPro" id="IPR017923">
    <property type="entry name" value="TFIIS_N"/>
</dbReference>
<feature type="compositionally biased region" description="Polar residues" evidence="2">
    <location>
        <begin position="1370"/>
        <end position="1380"/>
    </location>
</feature>
<feature type="compositionally biased region" description="Low complexity" evidence="2">
    <location>
        <begin position="481"/>
        <end position="497"/>
    </location>
</feature>
<feature type="region of interest" description="Disordered" evidence="2">
    <location>
        <begin position="1215"/>
        <end position="1408"/>
    </location>
</feature>
<feature type="compositionally biased region" description="Basic and acidic residues" evidence="2">
    <location>
        <begin position="345"/>
        <end position="357"/>
    </location>
</feature>
<dbReference type="InterPro" id="IPR035441">
    <property type="entry name" value="TFIIS/LEDGF_dom_sf"/>
</dbReference>
<dbReference type="InterPro" id="IPR003618">
    <property type="entry name" value="TFIIS_cen_dom"/>
</dbReference>
<dbReference type="InterPro" id="IPR036575">
    <property type="entry name" value="TFIIS_cen_dom_sf"/>
</dbReference>
<evidence type="ECO:0000256" key="1">
    <source>
        <dbReference type="PROSITE-ProRule" id="PRU00649"/>
    </source>
</evidence>
<feature type="compositionally biased region" description="Low complexity" evidence="2">
    <location>
        <begin position="227"/>
        <end position="236"/>
    </location>
</feature>
<evidence type="ECO:0000313" key="5">
    <source>
        <dbReference type="Proteomes" id="UP001438707"/>
    </source>
</evidence>
<dbReference type="PROSITE" id="PS51319">
    <property type="entry name" value="TFIIS_N"/>
    <property type="match status" value="1"/>
</dbReference>
<feature type="compositionally biased region" description="Basic and acidic residues" evidence="2">
    <location>
        <begin position="1"/>
        <end position="13"/>
    </location>
</feature>
<accession>A0AAW1QMV3</accession>
<dbReference type="Gene3D" id="1.20.930.10">
    <property type="entry name" value="Conserved domain common to transcription factors TFIIS, elongin A, CRSP70"/>
    <property type="match status" value="1"/>
</dbReference>
<protein>
    <recommendedName>
        <fullName evidence="3">TFIIS N-terminal domain-containing protein</fullName>
    </recommendedName>
</protein>
<dbReference type="Gene3D" id="1.10.472.30">
    <property type="entry name" value="Transcription elongation factor S-II, central domain"/>
    <property type="match status" value="1"/>
</dbReference>
<feature type="compositionally biased region" description="Low complexity" evidence="2">
    <location>
        <begin position="1287"/>
        <end position="1300"/>
    </location>
</feature>
<feature type="compositionally biased region" description="Basic and acidic residues" evidence="2">
    <location>
        <begin position="213"/>
        <end position="223"/>
    </location>
</feature>
<feature type="region of interest" description="Disordered" evidence="2">
    <location>
        <begin position="1"/>
        <end position="359"/>
    </location>
</feature>
<name>A0AAW1QMV3_9CHLO</name>
<feature type="compositionally biased region" description="Polar residues" evidence="2">
    <location>
        <begin position="925"/>
        <end position="934"/>
    </location>
</feature>
<feature type="region of interest" description="Disordered" evidence="2">
    <location>
        <begin position="1120"/>
        <end position="1155"/>
    </location>
</feature>
<dbReference type="Proteomes" id="UP001438707">
    <property type="component" value="Unassembled WGS sequence"/>
</dbReference>
<feature type="compositionally biased region" description="Low complexity" evidence="2">
    <location>
        <begin position="1132"/>
        <end position="1155"/>
    </location>
</feature>
<feature type="compositionally biased region" description="Low complexity" evidence="2">
    <location>
        <begin position="509"/>
        <end position="524"/>
    </location>
</feature>
<gene>
    <name evidence="4" type="ORF">WJX74_005622</name>
</gene>
<evidence type="ECO:0000313" key="4">
    <source>
        <dbReference type="EMBL" id="KAK9822760.1"/>
    </source>
</evidence>
<feature type="compositionally biased region" description="Polar residues" evidence="2">
    <location>
        <begin position="462"/>
        <end position="472"/>
    </location>
</feature>
<feature type="compositionally biased region" description="Low complexity" evidence="2">
    <location>
        <begin position="111"/>
        <end position="125"/>
    </location>
</feature>
<feature type="region of interest" description="Disordered" evidence="2">
    <location>
        <begin position="681"/>
        <end position="793"/>
    </location>
</feature>
<feature type="region of interest" description="Disordered" evidence="2">
    <location>
        <begin position="857"/>
        <end position="905"/>
    </location>
</feature>
<dbReference type="Pfam" id="PF08711">
    <property type="entry name" value="Med26"/>
    <property type="match status" value="1"/>
</dbReference>
<feature type="compositionally biased region" description="Polar residues" evidence="2">
    <location>
        <begin position="729"/>
        <end position="738"/>
    </location>
</feature>
<feature type="region of interest" description="Disordered" evidence="2">
    <location>
        <begin position="923"/>
        <end position="977"/>
    </location>
</feature>
<comment type="caution">
    <text evidence="4">The sequence shown here is derived from an EMBL/GenBank/DDBJ whole genome shotgun (WGS) entry which is preliminary data.</text>
</comment>
<keyword evidence="1" id="KW-0539">Nucleus</keyword>
<feature type="region of interest" description="Disordered" evidence="2">
    <location>
        <begin position="428"/>
        <end position="539"/>
    </location>
</feature>
<dbReference type="GO" id="GO:0005634">
    <property type="term" value="C:nucleus"/>
    <property type="evidence" value="ECO:0007669"/>
    <property type="project" value="UniProtKB-SubCell"/>
</dbReference>
<feature type="compositionally biased region" description="Low complexity" evidence="2">
    <location>
        <begin position="1383"/>
        <end position="1400"/>
    </location>
</feature>
<feature type="region of interest" description="Disordered" evidence="2">
    <location>
        <begin position="1067"/>
        <end position="1103"/>
    </location>
</feature>
<evidence type="ECO:0000259" key="3">
    <source>
        <dbReference type="PROSITE" id="PS51319"/>
    </source>
</evidence>
<feature type="domain" description="TFIIS N-terminal" evidence="3">
    <location>
        <begin position="346"/>
        <end position="431"/>
    </location>
</feature>
<reference evidence="4 5" key="1">
    <citation type="journal article" date="2024" name="Nat. Commun.">
        <title>Phylogenomics reveals the evolutionary origins of lichenization in chlorophyte algae.</title>
        <authorList>
            <person name="Puginier C."/>
            <person name="Libourel C."/>
            <person name="Otte J."/>
            <person name="Skaloud P."/>
            <person name="Haon M."/>
            <person name="Grisel S."/>
            <person name="Petersen M."/>
            <person name="Berrin J.G."/>
            <person name="Delaux P.M."/>
            <person name="Dal Grande F."/>
            <person name="Keller J."/>
        </authorList>
    </citation>
    <scope>NUCLEOTIDE SEQUENCE [LARGE SCALE GENOMIC DNA]</scope>
    <source>
        <strain evidence="4 5">SAG 2145</strain>
    </source>
</reference>
<keyword evidence="5" id="KW-1185">Reference proteome</keyword>
<dbReference type="SUPFAM" id="SSF47676">
    <property type="entry name" value="Conserved domain common to transcription factors TFIIS, elongin A, CRSP70"/>
    <property type="match status" value="1"/>
</dbReference>
<feature type="region of interest" description="Disordered" evidence="2">
    <location>
        <begin position="799"/>
        <end position="818"/>
    </location>
</feature>